<organism evidence="6 7">
    <name type="scientific">Cichlidogyrus casuarinus</name>
    <dbReference type="NCBI Taxonomy" id="1844966"/>
    <lineage>
        <taxon>Eukaryota</taxon>
        <taxon>Metazoa</taxon>
        <taxon>Spiralia</taxon>
        <taxon>Lophotrochozoa</taxon>
        <taxon>Platyhelminthes</taxon>
        <taxon>Monogenea</taxon>
        <taxon>Monopisthocotylea</taxon>
        <taxon>Dactylogyridea</taxon>
        <taxon>Ancyrocephalidae</taxon>
        <taxon>Cichlidogyrus</taxon>
    </lineage>
</organism>
<dbReference type="Pfam" id="PF01399">
    <property type="entry name" value="PCI"/>
    <property type="match status" value="1"/>
</dbReference>
<sequence>MPPNYYLKPETALSKAKELIKVGKKQNALEMLYEMMKLKRGRVWHKNLQDLMVLFVDLCVELRKNIYFRKVIYLYKSMVVQECPQSMELVLDHYLSSIKKLTEEAHQKSKDAVLDIEDLDALDTPESLMLNAVTTEGVQDRSDKAILGPWLRFLWESYRLVLDLLRTMSKFEGFYYGIALEAYDFCIKYGRKNEFKKLTEALRVHSTRNQWQSNQQPPNPELQSLQIRIRMKQLDSAMDLEMYNDAFRAVEDIWGFFALSKKAGKSLVMKEYYTRISDLFFRSGSHLFHAAALLKLMNLSKEHKKTITIEEITTQASQVLCAILAIPLPQERLNFDKLLTSGESNAAKMKSLAVLLGLPTVPTRQTLIRDFLAFRVMNILPQELRKLFAVLETEFQPLKMYELIRPSLEFVKAQPELSSYLTNLEEVCIAKTVLQVSQVFRSIDFDHLCSLCPMVPPIKFERILVELIHNLELPIRIDHRNQ</sequence>
<proteinExistence type="predicted"/>
<dbReference type="EMBL" id="JBJKFK010001942">
    <property type="protein sequence ID" value="KAL3311948.1"/>
    <property type="molecule type" value="Genomic_DNA"/>
</dbReference>
<evidence type="ECO:0000259" key="5">
    <source>
        <dbReference type="PROSITE" id="PS50250"/>
    </source>
</evidence>
<keyword evidence="4" id="KW-0648">Protein biosynthesis</keyword>
<gene>
    <name evidence="6" type="primary">EIF3A_2</name>
    <name evidence="6" type="ORF">Ciccas_009463</name>
</gene>
<evidence type="ECO:0000256" key="3">
    <source>
        <dbReference type="ARBA" id="ARBA00022884"/>
    </source>
</evidence>
<keyword evidence="1" id="KW-0963">Cytoplasm</keyword>
<feature type="non-terminal residue" evidence="6">
    <location>
        <position position="482"/>
    </location>
</feature>
<dbReference type="InterPro" id="IPR000717">
    <property type="entry name" value="PCI_dom"/>
</dbReference>
<dbReference type="GO" id="GO:0003723">
    <property type="term" value="F:RNA binding"/>
    <property type="evidence" value="ECO:0007669"/>
    <property type="project" value="UniProtKB-KW"/>
</dbReference>
<dbReference type="Proteomes" id="UP001626550">
    <property type="component" value="Unassembled WGS sequence"/>
</dbReference>
<dbReference type="PROSITE" id="PS50250">
    <property type="entry name" value="PCI"/>
    <property type="match status" value="1"/>
</dbReference>
<comment type="caution">
    <text evidence="6">The sequence shown here is derived from an EMBL/GenBank/DDBJ whole genome shotgun (WGS) entry which is preliminary data.</text>
</comment>
<keyword evidence="3" id="KW-0694">RNA-binding</keyword>
<dbReference type="PANTHER" id="PTHR14005:SF0">
    <property type="entry name" value="EUKARYOTIC TRANSLATION INITIATION FACTOR 3 SUBUNIT A"/>
    <property type="match status" value="1"/>
</dbReference>
<dbReference type="Gene3D" id="1.25.40.860">
    <property type="match status" value="2"/>
</dbReference>
<dbReference type="AlphaFoldDB" id="A0ABD2PWY8"/>
<keyword evidence="7" id="KW-1185">Reference proteome</keyword>
<evidence type="ECO:0000313" key="6">
    <source>
        <dbReference type="EMBL" id="KAL3311948.1"/>
    </source>
</evidence>
<dbReference type="PANTHER" id="PTHR14005">
    <property type="entry name" value="EUKARYOTIC TRANSLATION INITIATION FACTOR 3, THETA SUBUNIT"/>
    <property type="match status" value="1"/>
</dbReference>
<evidence type="ECO:0000256" key="2">
    <source>
        <dbReference type="ARBA" id="ARBA00022540"/>
    </source>
</evidence>
<evidence type="ECO:0000313" key="7">
    <source>
        <dbReference type="Proteomes" id="UP001626550"/>
    </source>
</evidence>
<dbReference type="GO" id="GO:0003743">
    <property type="term" value="F:translation initiation factor activity"/>
    <property type="evidence" value="ECO:0007669"/>
    <property type="project" value="UniProtKB-KW"/>
</dbReference>
<evidence type="ECO:0000256" key="1">
    <source>
        <dbReference type="ARBA" id="ARBA00022490"/>
    </source>
</evidence>
<dbReference type="Pfam" id="PF22591">
    <property type="entry name" value="eIF3a_PCI_TPR-like"/>
    <property type="match status" value="1"/>
</dbReference>
<feature type="domain" description="PCI" evidence="5">
    <location>
        <begin position="312"/>
        <end position="482"/>
    </location>
</feature>
<name>A0ABD2PWY8_9PLAT</name>
<dbReference type="InterPro" id="IPR054711">
    <property type="entry name" value="eIF3a_PCI_TPR-like"/>
</dbReference>
<dbReference type="InterPro" id="IPR027512">
    <property type="entry name" value="EIF3A"/>
</dbReference>
<keyword evidence="2 6" id="KW-0396">Initiation factor</keyword>
<evidence type="ECO:0000256" key="4">
    <source>
        <dbReference type="ARBA" id="ARBA00022917"/>
    </source>
</evidence>
<dbReference type="Gene3D" id="4.10.860.10">
    <property type="entry name" value="UVR domain"/>
    <property type="match status" value="1"/>
</dbReference>
<reference evidence="6 7" key="1">
    <citation type="submission" date="2024-11" db="EMBL/GenBank/DDBJ databases">
        <title>Adaptive evolution of stress response genes in parasites aligns with host niche diversity.</title>
        <authorList>
            <person name="Hahn C."/>
            <person name="Resl P."/>
        </authorList>
    </citation>
    <scope>NUCLEOTIDE SEQUENCE [LARGE SCALE GENOMIC DNA]</scope>
    <source>
        <strain evidence="6">EGGRZ-B1_66</strain>
        <tissue evidence="6">Body</tissue>
    </source>
</reference>
<accession>A0ABD2PWY8</accession>
<protein>
    <submittedName>
        <fullName evidence="6">Eukaryotic translation initiation factor 3 subunit A</fullName>
    </submittedName>
</protein>